<feature type="domain" description="Signal transduction histidine kinase internal region" evidence="3">
    <location>
        <begin position="543"/>
        <end position="622"/>
    </location>
</feature>
<dbReference type="Pfam" id="PF06580">
    <property type="entry name" value="His_kinase"/>
    <property type="match status" value="1"/>
</dbReference>
<feature type="repeat" description="TPR" evidence="1">
    <location>
        <begin position="242"/>
        <end position="275"/>
    </location>
</feature>
<proteinExistence type="predicted"/>
<dbReference type="InterPro" id="IPR050640">
    <property type="entry name" value="Bact_2-comp_sensor_kinase"/>
</dbReference>
<dbReference type="SUPFAM" id="SSF55874">
    <property type="entry name" value="ATPase domain of HSP90 chaperone/DNA topoisomerase II/histidine kinase"/>
    <property type="match status" value="1"/>
</dbReference>
<evidence type="ECO:0000259" key="3">
    <source>
        <dbReference type="Pfam" id="PF06580"/>
    </source>
</evidence>
<keyword evidence="2" id="KW-0472">Membrane</keyword>
<evidence type="ECO:0000256" key="1">
    <source>
        <dbReference type="PROSITE-ProRule" id="PRU00339"/>
    </source>
</evidence>
<evidence type="ECO:0000313" key="4">
    <source>
        <dbReference type="EMBL" id="SOD90561.1"/>
    </source>
</evidence>
<dbReference type="PANTHER" id="PTHR34220">
    <property type="entry name" value="SENSOR HISTIDINE KINASE YPDA"/>
    <property type="match status" value="1"/>
</dbReference>
<organism evidence="4 5">
    <name type="scientific">Spirosoma fluviale</name>
    <dbReference type="NCBI Taxonomy" id="1597977"/>
    <lineage>
        <taxon>Bacteria</taxon>
        <taxon>Pseudomonadati</taxon>
        <taxon>Bacteroidota</taxon>
        <taxon>Cytophagia</taxon>
        <taxon>Cytophagales</taxon>
        <taxon>Cytophagaceae</taxon>
        <taxon>Spirosoma</taxon>
    </lineage>
</organism>
<feature type="repeat" description="TPR" evidence="1">
    <location>
        <begin position="202"/>
        <end position="235"/>
    </location>
</feature>
<dbReference type="PANTHER" id="PTHR34220:SF7">
    <property type="entry name" value="SENSOR HISTIDINE KINASE YPDA"/>
    <property type="match status" value="1"/>
</dbReference>
<accession>A0A286G4V2</accession>
<dbReference type="Proteomes" id="UP000219452">
    <property type="component" value="Unassembled WGS sequence"/>
</dbReference>
<dbReference type="InterPro" id="IPR011990">
    <property type="entry name" value="TPR-like_helical_dom_sf"/>
</dbReference>
<name>A0A286G4V2_9BACT</name>
<dbReference type="Pfam" id="PF13181">
    <property type="entry name" value="TPR_8"/>
    <property type="match status" value="1"/>
</dbReference>
<dbReference type="Pfam" id="PF13424">
    <property type="entry name" value="TPR_12"/>
    <property type="match status" value="3"/>
</dbReference>
<reference evidence="5" key="1">
    <citation type="submission" date="2017-09" db="EMBL/GenBank/DDBJ databases">
        <authorList>
            <person name="Varghese N."/>
            <person name="Submissions S."/>
        </authorList>
    </citation>
    <scope>NUCLEOTIDE SEQUENCE [LARGE SCALE GENOMIC DNA]</scope>
    <source>
        <strain evidence="5">DSM 29961</strain>
    </source>
</reference>
<keyword evidence="1" id="KW-0802">TPR repeat</keyword>
<sequence>MKKLLPYLMLTLIALVIYPLTRWLNLVWDKRVYTQQVPNRAYVNRLNEQCRTVWYSSIREASRYNQQALRLALRLNDPTGQAEAYRCLGVILLNKQDTYHARPYLQYAQKRFQQLDDKAGQAATLSNLGTCHIRYNEFRQASSVLEKAHRLYKEVNDGLGISEVMHLFGDLAYKQHNYVAAITHYQQSLTLRQSLGDDFNSVLTLVQLGHLYAYTDQRTIALSYFQKALDLATHQRNQLVIAQACLGMGMVFQRQGRYAHALTAYQRSARADETFTGYKNPWYYKQMADLYKQQQQFELALKYYQQSLQAPQTRHGQTTSYLSVELYQEIADLYQQQGKYAQALTQLQQAMRLIRAGNPLWIDARILPVYNRMSQLYLHWGKYALAKQQGLLSLQGAQKQRSSSGVQDAHLTLARIYAGQGDTAQAYRHHLQYTALRESRLLEEINTAAILKNNLAIHQKENQVSLLWQQTQQQNGEMKSLKQRNYALLASLLLFVILIGVIIRQYRHNQQTTRLIAEQDRQLEAQRLRELEQSFEHRQAESELAALRAQMNPHFIFNCLNSIKLYASDNEAAKASVYLTKFARLIRLVLENSRSERVSLQNELEALRLYCDMEIMRFKDKLICQITVEEGLDAEFVEIPPLLIQPYVENAIWHGLMHKENGGTVWIRVAQAPSDQLQVTITDDGVGRSQAARLASKSADKRKSFGMKMTSERLDLINQVYQTDTTVVIEDLMDAHHQPSGTRVVLHIPI</sequence>
<dbReference type="PROSITE" id="PS50005">
    <property type="entry name" value="TPR"/>
    <property type="match status" value="4"/>
</dbReference>
<dbReference type="InterPro" id="IPR010559">
    <property type="entry name" value="Sig_transdc_His_kin_internal"/>
</dbReference>
<dbReference type="InterPro" id="IPR019734">
    <property type="entry name" value="TPR_rpt"/>
</dbReference>
<dbReference type="OrthoDB" id="6190788at2"/>
<dbReference type="Gene3D" id="3.30.565.10">
    <property type="entry name" value="Histidine kinase-like ATPase, C-terminal domain"/>
    <property type="match status" value="1"/>
</dbReference>
<feature type="repeat" description="TPR" evidence="1">
    <location>
        <begin position="281"/>
        <end position="314"/>
    </location>
</feature>
<keyword evidence="5" id="KW-1185">Reference proteome</keyword>
<dbReference type="Gene3D" id="1.25.40.10">
    <property type="entry name" value="Tetratricopeptide repeat domain"/>
    <property type="match status" value="2"/>
</dbReference>
<feature type="transmembrane region" description="Helical" evidence="2">
    <location>
        <begin position="486"/>
        <end position="506"/>
    </location>
</feature>
<dbReference type="RefSeq" id="WP_097126986.1">
    <property type="nucleotide sequence ID" value="NZ_OCNH01000002.1"/>
</dbReference>
<dbReference type="GO" id="GO:0000155">
    <property type="term" value="F:phosphorelay sensor kinase activity"/>
    <property type="evidence" value="ECO:0007669"/>
    <property type="project" value="InterPro"/>
</dbReference>
<evidence type="ECO:0000313" key="5">
    <source>
        <dbReference type="Proteomes" id="UP000219452"/>
    </source>
</evidence>
<dbReference type="SUPFAM" id="SSF48452">
    <property type="entry name" value="TPR-like"/>
    <property type="match status" value="3"/>
</dbReference>
<keyword evidence="2" id="KW-1133">Transmembrane helix</keyword>
<protein>
    <submittedName>
        <fullName evidence="4">Tetratricopeptide repeat-containing protein</fullName>
    </submittedName>
</protein>
<dbReference type="InterPro" id="IPR036890">
    <property type="entry name" value="HATPase_C_sf"/>
</dbReference>
<keyword evidence="2" id="KW-0812">Transmembrane</keyword>
<feature type="repeat" description="TPR" evidence="1">
    <location>
        <begin position="324"/>
        <end position="357"/>
    </location>
</feature>
<gene>
    <name evidence="4" type="ORF">SAMN06269250_3463</name>
</gene>
<dbReference type="EMBL" id="OCNH01000002">
    <property type="protein sequence ID" value="SOD90561.1"/>
    <property type="molecule type" value="Genomic_DNA"/>
</dbReference>
<dbReference type="SMART" id="SM00028">
    <property type="entry name" value="TPR"/>
    <property type="match status" value="8"/>
</dbReference>
<evidence type="ECO:0000256" key="2">
    <source>
        <dbReference type="SAM" id="Phobius"/>
    </source>
</evidence>
<dbReference type="AlphaFoldDB" id="A0A286G4V2"/>
<dbReference type="GO" id="GO:0016020">
    <property type="term" value="C:membrane"/>
    <property type="evidence" value="ECO:0007669"/>
    <property type="project" value="InterPro"/>
</dbReference>